<organism evidence="2 3">
    <name type="scientific">Nonomuraea maheshkhaliensis</name>
    <dbReference type="NCBI Taxonomy" id="419590"/>
    <lineage>
        <taxon>Bacteria</taxon>
        <taxon>Bacillati</taxon>
        <taxon>Actinomycetota</taxon>
        <taxon>Actinomycetes</taxon>
        <taxon>Streptosporangiales</taxon>
        <taxon>Streptosporangiaceae</taxon>
        <taxon>Nonomuraea</taxon>
    </lineage>
</organism>
<dbReference type="SMART" id="SM00857">
    <property type="entry name" value="Resolvase"/>
    <property type="match status" value="1"/>
</dbReference>
<sequence length="707" mass="79251">MIPFAFWGRVSTEDNQDPTSSRNWQLSRSRTLIEPHGGVIVAEFFDIDKSRSIPPQRRPRAGSLLDELSNPTRGFDAVVVGEPQRAFYGNQFGLTFPLFEHFDVPLWVPEIGGPIDPANEAHELIMSMFGGISKGERNRIKLRVRTSMAALAQMEGRYLGGRPPYGYRLVDAGPHPNPAKAADGKRLRRLEPDPLTGPVVQRIFAEFLGGRGLLAVAEKLTRDGILCPSAYDRARNRHRSGIAWSKAAVRAILLNPRYTGRQVWNRQRKDEVLIDVNDVALGHMTKLRWNDSDNWIWSQQAAHEALVEEETFAQVQALLSAPGSAQEGRKPRRTPRPYIFRGLLFCGICERRMQGSWNNDKPHYRCVFPREYAQVNQLDHPRSVYVREELIVEPLDTWLATTFDPEHLPDTIRAMADAQLADDHRLAEAESVREVVAECERKLTSYRALVDAGSDPAVVAGWIAETEARRKVEQMRLDRVMSKIPKRLTEEELAAMVATIGDLRRALRNADPKDRAEVYGELGLRLTYEPARNAVIAQAQLGRSCTEMCPRGDLNPHAHHWALAPQASASAYSATRTWCLHAGPSSRVGSVRLANSEQCVIPSIATLPATGLRPLEQRLRWGGHGGSRRWVGWLGRVWGEGGWPNSGSRVKSSCGNLECCYGYGTLRGESTDRPHVVRPVLDAREELWRVRRCGGRGLRPWLSAALV</sequence>
<dbReference type="PANTHER" id="PTHR30461:SF23">
    <property type="entry name" value="DNA RECOMBINASE-RELATED"/>
    <property type="match status" value="1"/>
</dbReference>
<reference evidence="2 3" key="1">
    <citation type="journal article" date="2019" name="Int. J. Syst. Evol. Microbiol.">
        <title>The Global Catalogue of Microorganisms (GCM) 10K type strain sequencing project: providing services to taxonomists for standard genome sequencing and annotation.</title>
        <authorList>
            <consortium name="The Broad Institute Genomics Platform"/>
            <consortium name="The Broad Institute Genome Sequencing Center for Infectious Disease"/>
            <person name="Wu L."/>
            <person name="Ma J."/>
        </authorList>
    </citation>
    <scope>NUCLEOTIDE SEQUENCE [LARGE SCALE GENOMIC DNA]</scope>
    <source>
        <strain evidence="2 3">JCM 13929</strain>
    </source>
</reference>
<dbReference type="InterPro" id="IPR006119">
    <property type="entry name" value="Resolv_N"/>
</dbReference>
<comment type="caution">
    <text evidence="2">The sequence shown here is derived from an EMBL/GenBank/DDBJ whole genome shotgun (WGS) entry which is preliminary data.</text>
</comment>
<dbReference type="InterPro" id="IPR038109">
    <property type="entry name" value="DNA_bind_recomb_sf"/>
</dbReference>
<evidence type="ECO:0000313" key="2">
    <source>
        <dbReference type="EMBL" id="GAA1681334.1"/>
    </source>
</evidence>
<evidence type="ECO:0000313" key="3">
    <source>
        <dbReference type="Proteomes" id="UP001500064"/>
    </source>
</evidence>
<protein>
    <submittedName>
        <fullName evidence="2">Recombinase family protein</fullName>
    </submittedName>
</protein>
<name>A0ABN2H4L3_9ACTN</name>
<keyword evidence="3" id="KW-1185">Reference proteome</keyword>
<dbReference type="InterPro" id="IPR025827">
    <property type="entry name" value="Zn_ribbon_recom_dom"/>
</dbReference>
<dbReference type="Pfam" id="PF13408">
    <property type="entry name" value="Zn_ribbon_recom"/>
    <property type="match status" value="1"/>
</dbReference>
<gene>
    <name evidence="2" type="ORF">GCM10009733_092510</name>
</gene>
<dbReference type="EMBL" id="BAAAMU010000124">
    <property type="protein sequence ID" value="GAA1681334.1"/>
    <property type="molecule type" value="Genomic_DNA"/>
</dbReference>
<dbReference type="PROSITE" id="PS51737">
    <property type="entry name" value="RECOMBINASE_DNA_BIND"/>
    <property type="match status" value="1"/>
</dbReference>
<proteinExistence type="predicted"/>
<dbReference type="Proteomes" id="UP001500064">
    <property type="component" value="Unassembled WGS sequence"/>
</dbReference>
<dbReference type="Gene3D" id="3.40.50.1390">
    <property type="entry name" value="Resolvase, N-terminal catalytic domain"/>
    <property type="match status" value="1"/>
</dbReference>
<dbReference type="InterPro" id="IPR050639">
    <property type="entry name" value="SSR_resolvase"/>
</dbReference>
<dbReference type="InterPro" id="IPR011109">
    <property type="entry name" value="DNA_bind_recombinase_dom"/>
</dbReference>
<dbReference type="InterPro" id="IPR036162">
    <property type="entry name" value="Resolvase-like_N_sf"/>
</dbReference>
<accession>A0ABN2H4L3</accession>
<dbReference type="Pfam" id="PF00239">
    <property type="entry name" value="Resolvase"/>
    <property type="match status" value="1"/>
</dbReference>
<evidence type="ECO:0000259" key="1">
    <source>
        <dbReference type="PROSITE" id="PS51737"/>
    </source>
</evidence>
<dbReference type="PANTHER" id="PTHR30461">
    <property type="entry name" value="DNA-INVERTASE FROM LAMBDOID PROPHAGE"/>
    <property type="match status" value="1"/>
</dbReference>
<dbReference type="SUPFAM" id="SSF53041">
    <property type="entry name" value="Resolvase-like"/>
    <property type="match status" value="1"/>
</dbReference>
<dbReference type="Gene3D" id="3.90.1750.20">
    <property type="entry name" value="Putative Large Serine Recombinase, Chain B, Domain 2"/>
    <property type="match status" value="1"/>
</dbReference>
<feature type="domain" description="Recombinase" evidence="1">
    <location>
        <begin position="164"/>
        <end position="325"/>
    </location>
</feature>
<dbReference type="Pfam" id="PF07508">
    <property type="entry name" value="Recombinase"/>
    <property type="match status" value="1"/>
</dbReference>